<dbReference type="Proteomes" id="UP000030182">
    <property type="component" value="Unassembled WGS sequence"/>
</dbReference>
<keyword evidence="2" id="KW-1185">Reference proteome</keyword>
<name>A0ABR4SHI9_9MICO</name>
<proteinExistence type="predicted"/>
<evidence type="ECO:0000313" key="1">
    <source>
        <dbReference type="EMBL" id="KDS92624.1"/>
    </source>
</evidence>
<reference evidence="1 2" key="1">
    <citation type="submission" date="2014-01" db="EMBL/GenBank/DDBJ databases">
        <title>Draft genome sequence of the multidrug-resistant clinical isolate Dermabacter hominis 1368.</title>
        <authorList>
            <person name="Albersmeier A."/>
            <person name="Bomholt C."/>
            <person name="Glaub A."/>
            <person name="Ruckert C."/>
            <person name="Soriano F."/>
            <person name="Fernandez-Natal I."/>
            <person name="Tauch A."/>
        </authorList>
    </citation>
    <scope>NUCLEOTIDE SEQUENCE [LARGE SCALE GENOMIC DNA]</scope>
    <source>
        <strain evidence="1 2">1368</strain>
    </source>
</reference>
<comment type="caution">
    <text evidence="1">The sequence shown here is derived from an EMBL/GenBank/DDBJ whole genome shotgun (WGS) entry which is preliminary data.</text>
</comment>
<organism evidence="1 2">
    <name type="scientific">Dermabacter hominis 1368</name>
    <dbReference type="NCBI Taxonomy" id="1450519"/>
    <lineage>
        <taxon>Bacteria</taxon>
        <taxon>Bacillati</taxon>
        <taxon>Actinomycetota</taxon>
        <taxon>Actinomycetes</taxon>
        <taxon>Micrococcales</taxon>
        <taxon>Dermabacteraceae</taxon>
        <taxon>Dermabacter</taxon>
    </lineage>
</organism>
<accession>A0ABR4SHI9</accession>
<gene>
    <name evidence="1" type="ORF">DHOM_10015</name>
</gene>
<sequence length="86" mass="9234">MAAVKNILKHVSAEVAGRRRKCYRTKEHVILKGEPCLVVHDGPQSQTTYCAVCASDILTKADQSLAGLHRNFEAPGNTGSAAWGKA</sequence>
<evidence type="ECO:0000313" key="2">
    <source>
        <dbReference type="Proteomes" id="UP000030182"/>
    </source>
</evidence>
<dbReference type="EMBL" id="JDRS01000020">
    <property type="protein sequence ID" value="KDS92624.1"/>
    <property type="molecule type" value="Genomic_DNA"/>
</dbReference>
<protein>
    <submittedName>
        <fullName evidence="1">Uncharacterized protein</fullName>
    </submittedName>
</protein>